<name>A0A2P2QY46_RHIMU</name>
<dbReference type="AlphaFoldDB" id="A0A2P2QY46"/>
<protein>
    <submittedName>
        <fullName evidence="1">Uncharacterized protein</fullName>
    </submittedName>
</protein>
<dbReference type="EMBL" id="GGEC01091347">
    <property type="protein sequence ID" value="MBX71831.1"/>
    <property type="molecule type" value="Transcribed_RNA"/>
</dbReference>
<reference evidence="1" key="1">
    <citation type="submission" date="2018-02" db="EMBL/GenBank/DDBJ databases">
        <title>Rhizophora mucronata_Transcriptome.</title>
        <authorList>
            <person name="Meera S.P."/>
            <person name="Sreeshan A."/>
            <person name="Augustine A."/>
        </authorList>
    </citation>
    <scope>NUCLEOTIDE SEQUENCE</scope>
    <source>
        <tissue evidence="1">Leaf</tissue>
    </source>
</reference>
<proteinExistence type="predicted"/>
<evidence type="ECO:0000313" key="1">
    <source>
        <dbReference type="EMBL" id="MBX71831.1"/>
    </source>
</evidence>
<accession>A0A2P2QY46</accession>
<organism evidence="1">
    <name type="scientific">Rhizophora mucronata</name>
    <name type="common">Asiatic mangrove</name>
    <dbReference type="NCBI Taxonomy" id="61149"/>
    <lineage>
        <taxon>Eukaryota</taxon>
        <taxon>Viridiplantae</taxon>
        <taxon>Streptophyta</taxon>
        <taxon>Embryophyta</taxon>
        <taxon>Tracheophyta</taxon>
        <taxon>Spermatophyta</taxon>
        <taxon>Magnoliopsida</taxon>
        <taxon>eudicotyledons</taxon>
        <taxon>Gunneridae</taxon>
        <taxon>Pentapetalae</taxon>
        <taxon>rosids</taxon>
        <taxon>fabids</taxon>
        <taxon>Malpighiales</taxon>
        <taxon>Rhizophoraceae</taxon>
        <taxon>Rhizophora</taxon>
    </lineage>
</organism>
<sequence length="30" mass="3276">MVGVGHASYSRSGRWAIIGCRKRRNSVTIG</sequence>